<reference evidence="3 4" key="1">
    <citation type="journal article" date="2015" name="Genome Biol. Evol.">
        <title>Comparative Genomics of a Bacterivorous Green Alga Reveals Evolutionary Causalities and Consequences of Phago-Mixotrophic Mode of Nutrition.</title>
        <authorList>
            <person name="Burns J.A."/>
            <person name="Paasch A."/>
            <person name="Narechania A."/>
            <person name="Kim E."/>
        </authorList>
    </citation>
    <scope>NUCLEOTIDE SEQUENCE [LARGE SCALE GENOMIC DNA]</scope>
    <source>
        <strain evidence="3 4">PLY_AMNH</strain>
    </source>
</reference>
<sequence>MKCIIYWYVCLLSLDALVSIASANYTYTDFNKYQRATKLFFRLRANLSEHELRFPVSDDFHRGPVKLPECGLRSGCVAPEKLNRFLAEKWIPGRELREEESIFLDPKFSDERAQIERGHFFEPAGHTYLTLLVEFLTYLRTRPRKAVPDQVADMIVEPTNTSTIQWPGDRHQRPFYTPQGPMNLFPGRPREHKPNLTVVRLRRQKHHESLLGTDPRLEEQYTETDLVPYVTNLCDVMCRAKALFEAGYLEYEEQLERGNSNTTGKPVADATEKDKVNETYQTDWREVQMKRIRQKDKYTSLVAQQMADTYSSEGILRGPAQMIEFMHWSVTVLYFFSQSFPVAAAVIGSIFLVLVAYHIYQYYMSSWPVRRPRAVDTRTRRPLVLGPR</sequence>
<dbReference type="EMBL" id="LGRX02005432">
    <property type="protein sequence ID" value="KAK3278444.1"/>
    <property type="molecule type" value="Genomic_DNA"/>
</dbReference>
<feature type="chain" id="PRO_5042159186" evidence="2">
    <location>
        <begin position="24"/>
        <end position="388"/>
    </location>
</feature>
<keyword evidence="1" id="KW-0812">Transmembrane</keyword>
<keyword evidence="2" id="KW-0732">Signal</keyword>
<protein>
    <submittedName>
        <fullName evidence="3">Uncharacterized protein</fullName>
    </submittedName>
</protein>
<evidence type="ECO:0000256" key="1">
    <source>
        <dbReference type="SAM" id="Phobius"/>
    </source>
</evidence>
<keyword evidence="1" id="KW-1133">Transmembrane helix</keyword>
<comment type="caution">
    <text evidence="3">The sequence shown here is derived from an EMBL/GenBank/DDBJ whole genome shotgun (WGS) entry which is preliminary data.</text>
</comment>
<feature type="signal peptide" evidence="2">
    <location>
        <begin position="1"/>
        <end position="23"/>
    </location>
</feature>
<evidence type="ECO:0000313" key="4">
    <source>
        <dbReference type="Proteomes" id="UP001190700"/>
    </source>
</evidence>
<keyword evidence="1" id="KW-0472">Membrane</keyword>
<dbReference type="Proteomes" id="UP001190700">
    <property type="component" value="Unassembled WGS sequence"/>
</dbReference>
<proteinExistence type="predicted"/>
<feature type="transmembrane region" description="Helical" evidence="1">
    <location>
        <begin position="340"/>
        <end position="363"/>
    </location>
</feature>
<gene>
    <name evidence="3" type="ORF">CYMTET_13622</name>
</gene>
<evidence type="ECO:0000256" key="2">
    <source>
        <dbReference type="SAM" id="SignalP"/>
    </source>
</evidence>
<name>A0AAE0GHR2_9CHLO</name>
<keyword evidence="4" id="KW-1185">Reference proteome</keyword>
<organism evidence="3 4">
    <name type="scientific">Cymbomonas tetramitiformis</name>
    <dbReference type="NCBI Taxonomy" id="36881"/>
    <lineage>
        <taxon>Eukaryota</taxon>
        <taxon>Viridiplantae</taxon>
        <taxon>Chlorophyta</taxon>
        <taxon>Pyramimonadophyceae</taxon>
        <taxon>Pyramimonadales</taxon>
        <taxon>Pyramimonadaceae</taxon>
        <taxon>Cymbomonas</taxon>
    </lineage>
</organism>
<evidence type="ECO:0000313" key="3">
    <source>
        <dbReference type="EMBL" id="KAK3278444.1"/>
    </source>
</evidence>
<dbReference type="AlphaFoldDB" id="A0AAE0GHR2"/>
<accession>A0AAE0GHR2</accession>